<keyword evidence="1" id="KW-1133">Transmembrane helix</keyword>
<reference evidence="3" key="1">
    <citation type="submission" date="2018-06" db="EMBL/GenBank/DDBJ databases">
        <authorList>
            <person name="Zhirakovskaya E."/>
        </authorList>
    </citation>
    <scope>NUCLEOTIDE SEQUENCE</scope>
</reference>
<accession>A0A3B1D7G8</accession>
<feature type="transmembrane region" description="Helical" evidence="1">
    <location>
        <begin position="340"/>
        <end position="359"/>
    </location>
</feature>
<evidence type="ECO:0000259" key="2">
    <source>
        <dbReference type="Pfam" id="PF07697"/>
    </source>
</evidence>
<proteinExistence type="predicted"/>
<dbReference type="AlphaFoldDB" id="A0A3B1D7G8"/>
<feature type="transmembrane region" description="Helical" evidence="1">
    <location>
        <begin position="371"/>
        <end position="390"/>
    </location>
</feature>
<dbReference type="Pfam" id="PF07697">
    <property type="entry name" value="7TMR-HDED"/>
    <property type="match status" value="1"/>
</dbReference>
<feature type="domain" description="Metal-dependent phosphohydrolase 7TM extracellular" evidence="2">
    <location>
        <begin position="65"/>
        <end position="321"/>
    </location>
</feature>
<protein>
    <recommendedName>
        <fullName evidence="2">Metal-dependent phosphohydrolase 7TM extracellular domain-containing protein</fullName>
    </recommendedName>
</protein>
<sequence length="405" mass="45063">MPLFASRKTRTAKAKELRPTSIVTEKLEQTLKNRGILARLLLCAFALVLMTAVVEGWRAPFPYRLGQRVNHGVTARADFKQIDRYETNRAAAEAAKKIPFIFTRDKTTVAVLSAKLRRHLSEIAEAEDVNNLSSEAKKAFKLELVEGANAEKSKKTIQQEFGTLQAAVSVGAGAGNQIEIICNDFQEFIKPLFLTGVADPQELTRNSIRKDSAVLISDDSKQKERALTASDILLSELLKDTGAIGKTWVDYPKLSAIRAQLKRWIISQTPHTLRYDKSLTQQKQKRAREQSKPVYDSFRQGEDLLPPGKVIDEELLTVLKAEHDAIEGQVSSVQQVARSATVLAMLTVLAILIGYHVVNNHPKLVQRFDQLALYLSVVVIVVLLGRMLSFDPMRAEALPLVAVVM</sequence>
<dbReference type="InterPro" id="IPR052722">
    <property type="entry name" value="PgpH_phosphodiesterase"/>
</dbReference>
<evidence type="ECO:0000256" key="1">
    <source>
        <dbReference type="SAM" id="Phobius"/>
    </source>
</evidence>
<feature type="non-terminal residue" evidence="3">
    <location>
        <position position="405"/>
    </location>
</feature>
<gene>
    <name evidence="3" type="ORF">MNBD_PLANCTO02-1679</name>
</gene>
<keyword evidence="1" id="KW-0812">Transmembrane</keyword>
<dbReference type="InterPro" id="IPR011624">
    <property type="entry name" value="Metal-dep_PHydrolase_7TM_extra"/>
</dbReference>
<name>A0A3B1D7G8_9ZZZZ</name>
<dbReference type="PANTHER" id="PTHR36442:SF1">
    <property type="entry name" value="CYCLIC-DI-AMP PHOSPHODIESTERASE PGPH"/>
    <property type="match status" value="1"/>
</dbReference>
<organism evidence="3">
    <name type="scientific">hydrothermal vent metagenome</name>
    <dbReference type="NCBI Taxonomy" id="652676"/>
    <lineage>
        <taxon>unclassified sequences</taxon>
        <taxon>metagenomes</taxon>
        <taxon>ecological metagenomes</taxon>
    </lineage>
</organism>
<keyword evidence="1" id="KW-0472">Membrane</keyword>
<dbReference type="EMBL" id="UOGL01000070">
    <property type="protein sequence ID" value="VAX36642.1"/>
    <property type="molecule type" value="Genomic_DNA"/>
</dbReference>
<evidence type="ECO:0000313" key="3">
    <source>
        <dbReference type="EMBL" id="VAX36642.1"/>
    </source>
</evidence>
<feature type="transmembrane region" description="Helical" evidence="1">
    <location>
        <begin position="36"/>
        <end position="57"/>
    </location>
</feature>
<dbReference type="PANTHER" id="PTHR36442">
    <property type="entry name" value="CYCLIC-DI-AMP PHOSPHODIESTERASE PGPH"/>
    <property type="match status" value="1"/>
</dbReference>